<evidence type="ECO:0000256" key="2">
    <source>
        <dbReference type="SAM" id="Phobius"/>
    </source>
</evidence>
<dbReference type="InterPro" id="IPR050400">
    <property type="entry name" value="Bact_Cytoskel_RodZ"/>
</dbReference>
<keyword evidence="2" id="KW-0472">Membrane</keyword>
<feature type="transmembrane region" description="Helical" evidence="2">
    <location>
        <begin position="125"/>
        <end position="142"/>
    </location>
</feature>
<evidence type="ECO:0000313" key="5">
    <source>
        <dbReference type="Proteomes" id="UP001321520"/>
    </source>
</evidence>
<feature type="region of interest" description="Disordered" evidence="1">
    <location>
        <begin position="179"/>
        <end position="222"/>
    </location>
</feature>
<proteinExistence type="predicted"/>
<protein>
    <submittedName>
        <fullName evidence="4">DUF4115 domain-containing protein</fullName>
    </submittedName>
</protein>
<evidence type="ECO:0000313" key="4">
    <source>
        <dbReference type="EMBL" id="WKD48722.1"/>
    </source>
</evidence>
<gene>
    <name evidence="4" type="ORF">M8T91_12475</name>
</gene>
<reference evidence="4 5" key="1">
    <citation type="submission" date="2022-05" db="EMBL/GenBank/DDBJ databases">
        <title>Microbulbifer sp. nov., isolated from sponge.</title>
        <authorList>
            <person name="Gao L."/>
        </authorList>
    </citation>
    <scope>NUCLEOTIDE SEQUENCE [LARGE SCALE GENOMIC DNA]</scope>
    <source>
        <strain evidence="4 5">MI-G</strain>
    </source>
</reference>
<dbReference type="PANTHER" id="PTHR34475">
    <property type="match status" value="1"/>
</dbReference>
<dbReference type="Proteomes" id="UP001321520">
    <property type="component" value="Chromosome"/>
</dbReference>
<dbReference type="Gene3D" id="1.10.260.40">
    <property type="entry name" value="lambda repressor-like DNA-binding domains"/>
    <property type="match status" value="1"/>
</dbReference>
<keyword evidence="2" id="KW-1133">Transmembrane helix</keyword>
<dbReference type="CDD" id="cd00093">
    <property type="entry name" value="HTH_XRE"/>
    <property type="match status" value="1"/>
</dbReference>
<feature type="region of interest" description="Disordered" evidence="1">
    <location>
        <begin position="1"/>
        <end position="27"/>
    </location>
</feature>
<organism evidence="4 5">
    <name type="scientific">Microbulbifer spongiae</name>
    <dbReference type="NCBI Taxonomy" id="2944933"/>
    <lineage>
        <taxon>Bacteria</taxon>
        <taxon>Pseudomonadati</taxon>
        <taxon>Pseudomonadota</taxon>
        <taxon>Gammaproteobacteria</taxon>
        <taxon>Cellvibrionales</taxon>
        <taxon>Microbulbiferaceae</taxon>
        <taxon>Microbulbifer</taxon>
    </lineage>
</organism>
<dbReference type="InterPro" id="IPR025194">
    <property type="entry name" value="RodZ-like_C"/>
</dbReference>
<sequence length="310" mass="33579">MTDSSSPHCDSGDAAPSAQKPPISPGNLLRTAREAAGLSRRELSQRLCIIDNALEYLEEDLYQRQPEMVYARGYIRNICRELSIPSEPVLAAYEACRPQPEARTEVRHLERTHALRPARRRTQGLLALLPLLAAGGIFWWLYGGPVSIPQVRIMASLTEGEGVPSPSGEVAQTEALEQAVGAAPQSGPTQDRVDHGNTAAVSKPPTPQTDLPQAGESAPAPSELTALDRSLQGALRLRFDEDAWIEVKDAGGVVLLAGVQEAGTTKFLDGRAPFELMLGNARATHVVYRERTVDSDPVGNRRTRRLIVGN</sequence>
<name>A0ABY9E8R7_9GAMM</name>
<keyword evidence="5" id="KW-1185">Reference proteome</keyword>
<feature type="domain" description="Cytoskeleton protein RodZ-like C-terminal" evidence="3">
    <location>
        <begin position="236"/>
        <end position="306"/>
    </location>
</feature>
<accession>A0ABY9E8R7</accession>
<dbReference type="Pfam" id="PF13464">
    <property type="entry name" value="RodZ_C"/>
    <property type="match status" value="1"/>
</dbReference>
<dbReference type="InterPro" id="IPR001387">
    <property type="entry name" value="Cro/C1-type_HTH"/>
</dbReference>
<dbReference type="EMBL" id="CP098023">
    <property type="protein sequence ID" value="WKD48722.1"/>
    <property type="molecule type" value="Genomic_DNA"/>
</dbReference>
<dbReference type="RefSeq" id="WP_301414492.1">
    <property type="nucleotide sequence ID" value="NZ_CP098023.1"/>
</dbReference>
<evidence type="ECO:0000256" key="1">
    <source>
        <dbReference type="SAM" id="MobiDB-lite"/>
    </source>
</evidence>
<dbReference type="Pfam" id="PF13413">
    <property type="entry name" value="HTH_25"/>
    <property type="match status" value="1"/>
</dbReference>
<dbReference type="InterPro" id="IPR010982">
    <property type="entry name" value="Lambda_DNA-bd_dom_sf"/>
</dbReference>
<evidence type="ECO:0000259" key="3">
    <source>
        <dbReference type="Pfam" id="PF13464"/>
    </source>
</evidence>
<dbReference type="PANTHER" id="PTHR34475:SF1">
    <property type="entry name" value="CYTOSKELETON PROTEIN RODZ"/>
    <property type="match status" value="1"/>
</dbReference>
<keyword evidence="2" id="KW-0812">Transmembrane</keyword>